<dbReference type="EMBL" id="JAGKQH010000011">
    <property type="protein sequence ID" value="KAG6588411.1"/>
    <property type="molecule type" value="Genomic_DNA"/>
</dbReference>
<dbReference type="AlphaFoldDB" id="A0AAV6MYN2"/>
<name>A0AAV6MYN2_9ROSI</name>
<comment type="caution">
    <text evidence="1">The sequence shown here is derived from an EMBL/GenBank/DDBJ whole genome shotgun (WGS) entry which is preliminary data.</text>
</comment>
<proteinExistence type="predicted"/>
<reference evidence="1 2" key="1">
    <citation type="journal article" date="2021" name="Hortic Res">
        <title>The domestication of Cucurbita argyrosperma as revealed by the genome of its wild relative.</title>
        <authorList>
            <person name="Barrera-Redondo J."/>
            <person name="Sanchez-de la Vega G."/>
            <person name="Aguirre-Liguori J.A."/>
            <person name="Castellanos-Morales G."/>
            <person name="Gutierrez-Guerrero Y.T."/>
            <person name="Aguirre-Dugua X."/>
            <person name="Aguirre-Planter E."/>
            <person name="Tenaillon M.I."/>
            <person name="Lira-Saade R."/>
            <person name="Eguiarte L.E."/>
        </authorList>
    </citation>
    <scope>NUCLEOTIDE SEQUENCE [LARGE SCALE GENOMIC DNA]</scope>
    <source>
        <strain evidence="1">JBR-2021</strain>
    </source>
</reference>
<keyword evidence="2" id="KW-1185">Reference proteome</keyword>
<dbReference type="Proteomes" id="UP000685013">
    <property type="component" value="Chromosome 11"/>
</dbReference>
<evidence type="ECO:0000313" key="2">
    <source>
        <dbReference type="Proteomes" id="UP000685013"/>
    </source>
</evidence>
<accession>A0AAV6MYN2</accession>
<organism evidence="1 2">
    <name type="scientific">Cucurbita argyrosperma subsp. sororia</name>
    <dbReference type="NCBI Taxonomy" id="37648"/>
    <lineage>
        <taxon>Eukaryota</taxon>
        <taxon>Viridiplantae</taxon>
        <taxon>Streptophyta</taxon>
        <taxon>Embryophyta</taxon>
        <taxon>Tracheophyta</taxon>
        <taxon>Spermatophyta</taxon>
        <taxon>Magnoliopsida</taxon>
        <taxon>eudicotyledons</taxon>
        <taxon>Gunneridae</taxon>
        <taxon>Pentapetalae</taxon>
        <taxon>rosids</taxon>
        <taxon>fabids</taxon>
        <taxon>Cucurbitales</taxon>
        <taxon>Cucurbitaceae</taxon>
        <taxon>Cucurbiteae</taxon>
        <taxon>Cucurbita</taxon>
    </lineage>
</organism>
<feature type="non-terminal residue" evidence="1">
    <location>
        <position position="1"/>
    </location>
</feature>
<protein>
    <submittedName>
        <fullName evidence="1">Uncharacterized protein</fullName>
    </submittedName>
</protein>
<gene>
    <name evidence="1" type="ORF">SDJN03_16976</name>
</gene>
<evidence type="ECO:0000313" key="1">
    <source>
        <dbReference type="EMBL" id="KAG6588411.1"/>
    </source>
</evidence>
<sequence length="210" mass="24292">MIRDVIERISSGNANVDANNAVCSFTTELNRRIWIQCWALGPLTKLDPVLGVRIWALGPLTKMDPVLGVRIWALGPLTKRNQMKLPAFVRHFRLLFSLLRLCLINHDKQSFFFSSFLLFFFCHRSQIKIRLPYPLAIASLLGPFVRSVNLEEIELVHLLFHCELDVAVLDIYFSEELATDLNERWSLSFDAKSKMLLWNRTSKLLLRMSS</sequence>